<sequence>MSEEDAEYIPLGPQEYSIITEQRKSGRRRRTLWIRVVIVSLALSFAALILWNIQSGDKPLSISRPLSLLDFGPGTYQALASYDDERAQIYRGAASIRPLNEKMVLMYKTGHSVIYNRLPMHFVEVRPDIPHRLIYSDVAFRMAGFEVIDALANFSKSHSDMNEFSEYRRLQAARADGMPIRGDTTQVDWDLDRFKFAPLTTHAWKTFPNATWYITVDGDSYLFWSTLVRWLDRSFGDGQTRPWYLGYDEVGDPNPKRPRYFAHGGAGYAMSQGLLQQIYTNDPDGEKFINDKRFDDIRCGDCAIGDYIADLPGHNGHTDGGADLFHHDGLDKVIFRPRLWHTYVLSLHHVAADTNNMLRQWEKSFLPTLPEWDGVRQCDLFLGLAPALLREGLQSYIKAHEPNVSTTTLVRGRAVVRQDETDVGGGGHLNEAPSPGSIPARTLVMEDWRAEPVDKIVCDEDCLKKYGRDFNASCDMACDAQQNCYGWELNYRSCTLAINGWRIGSSSSPFHITTAWRLDRIAAVQSAMPCLDTRWRARADLPRYKMGLKVGRADQVDTGLNEESWRTWKVEEQSVSLTAPATIGRRH</sequence>
<reference evidence="14" key="1">
    <citation type="journal article" date="2023" name="PhytoFront">
        <title>Draft Genome Resources of Seven Strains of Tilletia horrida, Causal Agent of Kernel Smut of Rice.</title>
        <authorList>
            <person name="Khanal S."/>
            <person name="Antony Babu S."/>
            <person name="Zhou X.G."/>
        </authorList>
    </citation>
    <scope>NUCLEOTIDE SEQUENCE</scope>
    <source>
        <strain evidence="14">TX6</strain>
    </source>
</reference>
<keyword evidence="5" id="KW-0328">Glycosyltransferase</keyword>
<evidence type="ECO:0000256" key="1">
    <source>
        <dbReference type="ARBA" id="ARBA00004606"/>
    </source>
</evidence>
<keyword evidence="11 12" id="KW-0472">Membrane</keyword>
<evidence type="ECO:0000259" key="13">
    <source>
        <dbReference type="Pfam" id="PF02434"/>
    </source>
</evidence>
<organism evidence="14 15">
    <name type="scientific">Tilletia horrida</name>
    <dbReference type="NCBI Taxonomy" id="155126"/>
    <lineage>
        <taxon>Eukaryota</taxon>
        <taxon>Fungi</taxon>
        <taxon>Dikarya</taxon>
        <taxon>Basidiomycota</taxon>
        <taxon>Ustilaginomycotina</taxon>
        <taxon>Exobasidiomycetes</taxon>
        <taxon>Tilletiales</taxon>
        <taxon>Tilletiaceae</taxon>
        <taxon>Tilletia</taxon>
    </lineage>
</organism>
<accession>A0AAN6GN64</accession>
<keyword evidence="8" id="KW-0547">Nucleotide-binding</keyword>
<keyword evidence="10 12" id="KW-1133">Transmembrane helix</keyword>
<dbReference type="GO" id="GO:0016020">
    <property type="term" value="C:membrane"/>
    <property type="evidence" value="ECO:0007669"/>
    <property type="project" value="UniProtKB-SubCell"/>
</dbReference>
<feature type="transmembrane region" description="Helical" evidence="12">
    <location>
        <begin position="32"/>
        <end position="53"/>
    </location>
</feature>
<keyword evidence="9" id="KW-0735">Signal-anchor</keyword>
<dbReference type="GO" id="GO:0016263">
    <property type="term" value="F:glycoprotein-N-acetylgalactosamine 3-beta-galactosyltransferase activity"/>
    <property type="evidence" value="ECO:0007669"/>
    <property type="project" value="UniProtKB-EC"/>
</dbReference>
<feature type="domain" description="Fringe-like glycosyltransferase" evidence="13">
    <location>
        <begin position="209"/>
        <end position="310"/>
    </location>
</feature>
<evidence type="ECO:0000256" key="7">
    <source>
        <dbReference type="ARBA" id="ARBA00022692"/>
    </source>
</evidence>
<dbReference type="PANTHER" id="PTHR23033">
    <property type="entry name" value="BETA1,3-GALACTOSYLTRANSFERASE"/>
    <property type="match status" value="1"/>
</dbReference>
<evidence type="ECO:0000256" key="8">
    <source>
        <dbReference type="ARBA" id="ARBA00022741"/>
    </source>
</evidence>
<keyword evidence="7 12" id="KW-0812">Transmembrane</keyword>
<dbReference type="AlphaFoldDB" id="A0AAN6GN64"/>
<keyword evidence="6" id="KW-0808">Transferase</keyword>
<proteinExistence type="inferred from homology"/>
<evidence type="ECO:0000313" key="15">
    <source>
        <dbReference type="Proteomes" id="UP001176517"/>
    </source>
</evidence>
<evidence type="ECO:0000256" key="12">
    <source>
        <dbReference type="SAM" id="Phobius"/>
    </source>
</evidence>
<name>A0AAN6GN64_9BASI</name>
<dbReference type="InterPro" id="IPR026050">
    <property type="entry name" value="C1GALT1/C1GALT1_chp1"/>
</dbReference>
<comment type="caution">
    <text evidence="14">The sequence shown here is derived from an EMBL/GenBank/DDBJ whole genome shotgun (WGS) entry which is preliminary data.</text>
</comment>
<dbReference type="EC" id="2.4.1.122" evidence="4"/>
<keyword evidence="15" id="KW-1185">Reference proteome</keyword>
<dbReference type="PANTHER" id="PTHR23033:SF47">
    <property type="entry name" value="APPLE DOMAIN-CONTAINING PROTEIN-RELATED"/>
    <property type="match status" value="1"/>
</dbReference>
<evidence type="ECO:0000256" key="3">
    <source>
        <dbReference type="ARBA" id="ARBA00006462"/>
    </source>
</evidence>
<evidence type="ECO:0000256" key="2">
    <source>
        <dbReference type="ARBA" id="ARBA00004922"/>
    </source>
</evidence>
<dbReference type="EMBL" id="JAPDMZ010000150">
    <property type="protein sequence ID" value="KAK0547871.1"/>
    <property type="molecule type" value="Genomic_DNA"/>
</dbReference>
<protein>
    <recommendedName>
        <fullName evidence="4">N-acetylgalactosaminide beta-1,3-galactosyltransferase</fullName>
        <ecNumber evidence="4">2.4.1.122</ecNumber>
    </recommendedName>
</protein>
<dbReference type="Gene3D" id="3.90.550.50">
    <property type="match status" value="1"/>
</dbReference>
<evidence type="ECO:0000256" key="9">
    <source>
        <dbReference type="ARBA" id="ARBA00022968"/>
    </source>
</evidence>
<evidence type="ECO:0000256" key="10">
    <source>
        <dbReference type="ARBA" id="ARBA00022989"/>
    </source>
</evidence>
<evidence type="ECO:0000313" key="14">
    <source>
        <dbReference type="EMBL" id="KAK0547871.1"/>
    </source>
</evidence>
<gene>
    <name evidence="14" type="ORF">OC846_004694</name>
</gene>
<evidence type="ECO:0000256" key="11">
    <source>
        <dbReference type="ARBA" id="ARBA00023136"/>
    </source>
</evidence>
<dbReference type="Pfam" id="PF02434">
    <property type="entry name" value="Fringe"/>
    <property type="match status" value="1"/>
</dbReference>
<evidence type="ECO:0000256" key="4">
    <source>
        <dbReference type="ARBA" id="ARBA00012557"/>
    </source>
</evidence>
<evidence type="ECO:0000256" key="6">
    <source>
        <dbReference type="ARBA" id="ARBA00022679"/>
    </source>
</evidence>
<comment type="pathway">
    <text evidence="2">Protein modification; protein glycosylation.</text>
</comment>
<dbReference type="InterPro" id="IPR003378">
    <property type="entry name" value="Fringe-like_glycosylTrfase"/>
</dbReference>
<dbReference type="GO" id="GO:0000166">
    <property type="term" value="F:nucleotide binding"/>
    <property type="evidence" value="ECO:0007669"/>
    <property type="project" value="UniProtKB-KW"/>
</dbReference>
<dbReference type="Proteomes" id="UP001176517">
    <property type="component" value="Unassembled WGS sequence"/>
</dbReference>
<comment type="subcellular location">
    <subcellularLocation>
        <location evidence="1">Membrane</location>
        <topology evidence="1">Single-pass type II membrane protein</topology>
    </subcellularLocation>
</comment>
<evidence type="ECO:0000256" key="5">
    <source>
        <dbReference type="ARBA" id="ARBA00022676"/>
    </source>
</evidence>
<comment type="similarity">
    <text evidence="3">Belongs to the glycosyltransferase 31 family. Beta3-Gal-T subfamily.</text>
</comment>